<keyword evidence="2" id="KW-0732">Signal</keyword>
<feature type="chain" id="PRO_5040479295" description="Protein kinase domain-containing protein" evidence="2">
    <location>
        <begin position="19"/>
        <end position="142"/>
    </location>
</feature>
<dbReference type="AlphaFoldDB" id="A0A9R1WXG2"/>
<accession>A0A9R1WXG2</accession>
<sequence length="142" mass="16186">MGRFSVVCVTLYVMLVEADPFDDYEDPMNFCKTIGTPSFSYLCGKPLQRITIAEIKKHPSFMKNLPKYMVKGEKTNYDNEIFDQLLKSVNEVNQIIQDAKIPREVSTTTDGWSEIGGSMDPNEDEFDLENEINYSADHSAKI</sequence>
<feature type="region of interest" description="Disordered" evidence="1">
    <location>
        <begin position="107"/>
        <end position="126"/>
    </location>
</feature>
<protein>
    <recommendedName>
        <fullName evidence="5">Protein kinase domain-containing protein</fullName>
    </recommendedName>
</protein>
<evidence type="ECO:0008006" key="5">
    <source>
        <dbReference type="Google" id="ProtNLM"/>
    </source>
</evidence>
<proteinExistence type="predicted"/>
<reference evidence="3 4" key="1">
    <citation type="journal article" date="2017" name="Nat. Commun.">
        <title>Genome assembly with in vitro proximity ligation data and whole-genome triplication in lettuce.</title>
        <authorList>
            <person name="Reyes-Chin-Wo S."/>
            <person name="Wang Z."/>
            <person name="Yang X."/>
            <person name="Kozik A."/>
            <person name="Arikit S."/>
            <person name="Song C."/>
            <person name="Xia L."/>
            <person name="Froenicke L."/>
            <person name="Lavelle D.O."/>
            <person name="Truco M.J."/>
            <person name="Xia R."/>
            <person name="Zhu S."/>
            <person name="Xu C."/>
            <person name="Xu H."/>
            <person name="Xu X."/>
            <person name="Cox K."/>
            <person name="Korf I."/>
            <person name="Meyers B.C."/>
            <person name="Michelmore R.W."/>
        </authorList>
    </citation>
    <scope>NUCLEOTIDE SEQUENCE [LARGE SCALE GENOMIC DNA]</scope>
    <source>
        <strain evidence="4">cv. Salinas</strain>
        <tissue evidence="3">Seedlings</tissue>
    </source>
</reference>
<feature type="signal peptide" evidence="2">
    <location>
        <begin position="1"/>
        <end position="18"/>
    </location>
</feature>
<keyword evidence="4" id="KW-1185">Reference proteome</keyword>
<dbReference type="EMBL" id="NBSK02000009">
    <property type="protein sequence ID" value="KAJ0188912.1"/>
    <property type="molecule type" value="Genomic_DNA"/>
</dbReference>
<comment type="caution">
    <text evidence="3">The sequence shown here is derived from an EMBL/GenBank/DDBJ whole genome shotgun (WGS) entry which is preliminary data.</text>
</comment>
<organism evidence="3 4">
    <name type="scientific">Lactuca sativa</name>
    <name type="common">Garden lettuce</name>
    <dbReference type="NCBI Taxonomy" id="4236"/>
    <lineage>
        <taxon>Eukaryota</taxon>
        <taxon>Viridiplantae</taxon>
        <taxon>Streptophyta</taxon>
        <taxon>Embryophyta</taxon>
        <taxon>Tracheophyta</taxon>
        <taxon>Spermatophyta</taxon>
        <taxon>Magnoliopsida</taxon>
        <taxon>eudicotyledons</taxon>
        <taxon>Gunneridae</taxon>
        <taxon>Pentapetalae</taxon>
        <taxon>asterids</taxon>
        <taxon>campanulids</taxon>
        <taxon>Asterales</taxon>
        <taxon>Asteraceae</taxon>
        <taxon>Cichorioideae</taxon>
        <taxon>Cichorieae</taxon>
        <taxon>Lactucinae</taxon>
        <taxon>Lactuca</taxon>
    </lineage>
</organism>
<evidence type="ECO:0000256" key="1">
    <source>
        <dbReference type="SAM" id="MobiDB-lite"/>
    </source>
</evidence>
<evidence type="ECO:0000313" key="3">
    <source>
        <dbReference type="EMBL" id="KAJ0188912.1"/>
    </source>
</evidence>
<evidence type="ECO:0000313" key="4">
    <source>
        <dbReference type="Proteomes" id="UP000235145"/>
    </source>
</evidence>
<dbReference type="Gene3D" id="1.10.510.10">
    <property type="entry name" value="Transferase(Phosphotransferase) domain 1"/>
    <property type="match status" value="1"/>
</dbReference>
<evidence type="ECO:0000256" key="2">
    <source>
        <dbReference type="SAM" id="SignalP"/>
    </source>
</evidence>
<name>A0A9R1WXG2_LACSA</name>
<dbReference type="Proteomes" id="UP000235145">
    <property type="component" value="Unassembled WGS sequence"/>
</dbReference>
<gene>
    <name evidence="3" type="ORF">LSAT_V11C900495330</name>
</gene>